<evidence type="ECO:0000313" key="5">
    <source>
        <dbReference type="EMBL" id="KAA9162682.1"/>
    </source>
</evidence>
<dbReference type="SUPFAM" id="SSF46785">
    <property type="entry name" value="Winged helix' DNA-binding domain"/>
    <property type="match status" value="1"/>
</dbReference>
<dbReference type="Proteomes" id="UP000319769">
    <property type="component" value="Unassembled WGS sequence"/>
</dbReference>
<dbReference type="InterPro" id="IPR008920">
    <property type="entry name" value="TF_FadR/GntR_C"/>
</dbReference>
<dbReference type="Pfam" id="PF07729">
    <property type="entry name" value="FCD"/>
    <property type="match status" value="1"/>
</dbReference>
<evidence type="ECO:0000256" key="2">
    <source>
        <dbReference type="ARBA" id="ARBA00023125"/>
    </source>
</evidence>
<dbReference type="InterPro" id="IPR036390">
    <property type="entry name" value="WH_DNA-bd_sf"/>
</dbReference>
<dbReference type="GO" id="GO:0003677">
    <property type="term" value="F:DNA binding"/>
    <property type="evidence" value="ECO:0007669"/>
    <property type="project" value="UniProtKB-KW"/>
</dbReference>
<keyword evidence="3" id="KW-0804">Transcription</keyword>
<evidence type="ECO:0000256" key="1">
    <source>
        <dbReference type="ARBA" id="ARBA00023015"/>
    </source>
</evidence>
<dbReference type="InterPro" id="IPR011711">
    <property type="entry name" value="GntR_C"/>
</dbReference>
<dbReference type="PROSITE" id="PS50949">
    <property type="entry name" value="HTH_GNTR"/>
    <property type="match status" value="1"/>
</dbReference>
<feature type="domain" description="HTH gntR-type" evidence="4">
    <location>
        <begin position="39"/>
        <end position="106"/>
    </location>
</feature>
<comment type="caution">
    <text evidence="5">The sequence shown here is derived from an EMBL/GenBank/DDBJ whole genome shotgun (WGS) entry which is preliminary data.</text>
</comment>
<dbReference type="PRINTS" id="PR00035">
    <property type="entry name" value="HTHGNTR"/>
</dbReference>
<dbReference type="AlphaFoldDB" id="A0A5N0VDD8"/>
<dbReference type="SMART" id="SM00895">
    <property type="entry name" value="FCD"/>
    <property type="match status" value="1"/>
</dbReference>
<evidence type="ECO:0000313" key="6">
    <source>
        <dbReference type="Proteomes" id="UP000319769"/>
    </source>
</evidence>
<sequence>MRASGSAGRGEHTDVAETQAGDSLAGYLAVVSPEGDAPVQIKEVVYRRLMRAIVELRLGPGQQLRERQLAEQMGVSKTPIREALVRLEKEGMVTVAPYRGAIVRGYTHTDVREIYELRELLEGFCARRAAMRIDDADEAALRANVRRSRQLLDSGETGDLPALFDDFDRLLYRQAAGHRIGALLAELELHLERLGNMTVGVPGRLDASVHQHEAIVRAIVRREPAEAEQACRDHIRSVFADLINELPEQW</sequence>
<dbReference type="SUPFAM" id="SSF48008">
    <property type="entry name" value="GntR ligand-binding domain-like"/>
    <property type="match status" value="1"/>
</dbReference>
<dbReference type="InterPro" id="IPR000524">
    <property type="entry name" value="Tscrpt_reg_HTH_GntR"/>
</dbReference>
<keyword evidence="6" id="KW-1185">Reference proteome</keyword>
<dbReference type="Gene3D" id="1.10.10.10">
    <property type="entry name" value="Winged helix-like DNA-binding domain superfamily/Winged helix DNA-binding domain"/>
    <property type="match status" value="1"/>
</dbReference>
<proteinExistence type="predicted"/>
<dbReference type="PANTHER" id="PTHR43537">
    <property type="entry name" value="TRANSCRIPTIONAL REGULATOR, GNTR FAMILY"/>
    <property type="match status" value="1"/>
</dbReference>
<keyword evidence="2" id="KW-0238">DNA-binding</keyword>
<dbReference type="Gene3D" id="1.20.120.530">
    <property type="entry name" value="GntR ligand-binding domain-like"/>
    <property type="match status" value="1"/>
</dbReference>
<protein>
    <submittedName>
        <fullName evidence="5">GntR family transcriptional regulator</fullName>
    </submittedName>
</protein>
<keyword evidence="1" id="KW-0805">Transcription regulation</keyword>
<dbReference type="SMART" id="SM00345">
    <property type="entry name" value="HTH_GNTR"/>
    <property type="match status" value="1"/>
</dbReference>
<dbReference type="EMBL" id="VMNW02000012">
    <property type="protein sequence ID" value="KAA9162682.1"/>
    <property type="molecule type" value="Genomic_DNA"/>
</dbReference>
<accession>A0A5N0VDD8</accession>
<dbReference type="InterPro" id="IPR036388">
    <property type="entry name" value="WH-like_DNA-bd_sf"/>
</dbReference>
<evidence type="ECO:0000259" key="4">
    <source>
        <dbReference type="PROSITE" id="PS50949"/>
    </source>
</evidence>
<dbReference type="CDD" id="cd07377">
    <property type="entry name" value="WHTH_GntR"/>
    <property type="match status" value="1"/>
</dbReference>
<dbReference type="OrthoDB" id="8680240at2"/>
<organism evidence="5 6">
    <name type="scientific">Amycolatopsis acidicola</name>
    <dbReference type="NCBI Taxonomy" id="2596893"/>
    <lineage>
        <taxon>Bacteria</taxon>
        <taxon>Bacillati</taxon>
        <taxon>Actinomycetota</taxon>
        <taxon>Actinomycetes</taxon>
        <taxon>Pseudonocardiales</taxon>
        <taxon>Pseudonocardiaceae</taxon>
        <taxon>Amycolatopsis</taxon>
    </lineage>
</organism>
<evidence type="ECO:0000256" key="3">
    <source>
        <dbReference type="ARBA" id="ARBA00023163"/>
    </source>
</evidence>
<name>A0A5N0VDD8_9PSEU</name>
<gene>
    <name evidence="5" type="ORF">FPZ12_011555</name>
</gene>
<dbReference type="PANTHER" id="PTHR43537:SF24">
    <property type="entry name" value="GLUCONATE OPERON TRANSCRIPTIONAL REPRESSOR"/>
    <property type="match status" value="1"/>
</dbReference>
<dbReference type="GO" id="GO:0003700">
    <property type="term" value="F:DNA-binding transcription factor activity"/>
    <property type="evidence" value="ECO:0007669"/>
    <property type="project" value="InterPro"/>
</dbReference>
<dbReference type="Pfam" id="PF00392">
    <property type="entry name" value="GntR"/>
    <property type="match status" value="1"/>
</dbReference>
<reference evidence="5" key="1">
    <citation type="submission" date="2019-09" db="EMBL/GenBank/DDBJ databases">
        <authorList>
            <person name="Teo W.F.A."/>
            <person name="Duangmal K."/>
        </authorList>
    </citation>
    <scope>NUCLEOTIDE SEQUENCE [LARGE SCALE GENOMIC DNA]</scope>
    <source>
        <strain evidence="5">K81G1</strain>
    </source>
</reference>